<dbReference type="SUPFAM" id="SSF54928">
    <property type="entry name" value="RNA-binding domain, RBD"/>
    <property type="match status" value="2"/>
</dbReference>
<organism evidence="5 6">
    <name type="scientific">Erythroxylum novogranatense</name>
    <dbReference type="NCBI Taxonomy" id="1862640"/>
    <lineage>
        <taxon>Eukaryota</taxon>
        <taxon>Viridiplantae</taxon>
        <taxon>Streptophyta</taxon>
        <taxon>Embryophyta</taxon>
        <taxon>Tracheophyta</taxon>
        <taxon>Spermatophyta</taxon>
        <taxon>Magnoliopsida</taxon>
        <taxon>eudicotyledons</taxon>
        <taxon>Gunneridae</taxon>
        <taxon>Pentapetalae</taxon>
        <taxon>rosids</taxon>
        <taxon>fabids</taxon>
        <taxon>Malpighiales</taxon>
        <taxon>Erythroxylaceae</taxon>
        <taxon>Erythroxylum</taxon>
    </lineage>
</organism>
<feature type="domain" description="RRM" evidence="4">
    <location>
        <begin position="184"/>
        <end position="263"/>
    </location>
</feature>
<gene>
    <name evidence="5" type="ORF">K2173_005293</name>
</gene>
<protein>
    <recommendedName>
        <fullName evidence="4">RRM domain-containing protein</fullName>
    </recommendedName>
</protein>
<dbReference type="GO" id="GO:0003723">
    <property type="term" value="F:RNA binding"/>
    <property type="evidence" value="ECO:0007669"/>
    <property type="project" value="UniProtKB-UniRule"/>
</dbReference>
<evidence type="ECO:0000313" key="6">
    <source>
        <dbReference type="Proteomes" id="UP001159364"/>
    </source>
</evidence>
<evidence type="ECO:0000256" key="1">
    <source>
        <dbReference type="ARBA" id="ARBA00022884"/>
    </source>
</evidence>
<dbReference type="InterPro" id="IPR050886">
    <property type="entry name" value="RNA-binding_reg"/>
</dbReference>
<dbReference type="PANTHER" id="PTHR48024:SF9">
    <property type="entry name" value="UBP1-ASSOCIATED PROTEINS 1A-RELATED"/>
    <property type="match status" value="1"/>
</dbReference>
<sequence length="409" mass="44354">MDTSEKLNKKPKLMKKKKKKNQNPKIKKIKKINSPPPPSNSIEDLTSLLEPFTKDQLIELISIEAQTNPSLFSAINQFADKDISHRKIFVHGLPWDTTTDRLFSAFQTFGEIEDCNLVTDKASGRAKGYGFVVFKTRKDAVKALRDPKMEINNRVVNYQLACLGPPGNNANSAKDNHNQDVGARKIYVSNVHQSVGKEKLRAFFAKFGEIESGPIGFDKETGKSKGYALFVYKSLEGARKALEVPFKMFEGQVLHCSIATDGKSKSHSNTKVINAPEQQYQQQQQQQLVPQQPPQQNVLAALAAAQNLALFGQLNPTYVPVLGQPSTAVTNAGGGGGSGGWMISPGMASAANQSVVPGMYDMSPTMVGTHGTGQAFQQVYPHGEQIVHGGMVRGGQAAGGSFPGTSSYT</sequence>
<dbReference type="Proteomes" id="UP001159364">
    <property type="component" value="Linkage Group LG03"/>
</dbReference>
<keyword evidence="1 2" id="KW-0694">RNA-binding</keyword>
<evidence type="ECO:0000313" key="5">
    <source>
        <dbReference type="EMBL" id="KAJ8769690.1"/>
    </source>
</evidence>
<dbReference type="SMART" id="SM00360">
    <property type="entry name" value="RRM"/>
    <property type="match status" value="2"/>
</dbReference>
<keyword evidence="6" id="KW-1185">Reference proteome</keyword>
<dbReference type="InterPro" id="IPR012677">
    <property type="entry name" value="Nucleotide-bd_a/b_plait_sf"/>
</dbReference>
<evidence type="ECO:0000256" key="3">
    <source>
        <dbReference type="SAM" id="MobiDB-lite"/>
    </source>
</evidence>
<dbReference type="Gene3D" id="3.30.70.330">
    <property type="match status" value="2"/>
</dbReference>
<proteinExistence type="predicted"/>
<feature type="region of interest" description="Disordered" evidence="3">
    <location>
        <begin position="1"/>
        <end position="41"/>
    </location>
</feature>
<dbReference type="InterPro" id="IPR000504">
    <property type="entry name" value="RRM_dom"/>
</dbReference>
<dbReference type="PANTHER" id="PTHR48024">
    <property type="entry name" value="GEO13361P1-RELATED"/>
    <property type="match status" value="1"/>
</dbReference>
<feature type="compositionally biased region" description="Basic residues" evidence="3">
    <location>
        <begin position="9"/>
        <end position="31"/>
    </location>
</feature>
<dbReference type="InterPro" id="IPR035979">
    <property type="entry name" value="RBD_domain_sf"/>
</dbReference>
<evidence type="ECO:0000259" key="4">
    <source>
        <dbReference type="PROSITE" id="PS50102"/>
    </source>
</evidence>
<comment type="caution">
    <text evidence="5">The sequence shown here is derived from an EMBL/GenBank/DDBJ whole genome shotgun (WGS) entry which is preliminary data.</text>
</comment>
<reference evidence="5 6" key="1">
    <citation type="submission" date="2021-09" db="EMBL/GenBank/DDBJ databases">
        <title>Genomic insights and catalytic innovation underlie evolution of tropane alkaloids biosynthesis.</title>
        <authorList>
            <person name="Wang Y.-J."/>
            <person name="Tian T."/>
            <person name="Huang J.-P."/>
            <person name="Huang S.-X."/>
        </authorList>
    </citation>
    <scope>NUCLEOTIDE SEQUENCE [LARGE SCALE GENOMIC DNA]</scope>
    <source>
        <strain evidence="5">KIB-2018</strain>
        <tissue evidence="5">Leaf</tissue>
    </source>
</reference>
<dbReference type="EMBL" id="JAIWQS010000003">
    <property type="protein sequence ID" value="KAJ8769690.1"/>
    <property type="molecule type" value="Genomic_DNA"/>
</dbReference>
<feature type="domain" description="RRM" evidence="4">
    <location>
        <begin position="86"/>
        <end position="193"/>
    </location>
</feature>
<dbReference type="AlphaFoldDB" id="A0AAV8TRV8"/>
<dbReference type="GO" id="GO:0005634">
    <property type="term" value="C:nucleus"/>
    <property type="evidence" value="ECO:0007669"/>
    <property type="project" value="TreeGrafter"/>
</dbReference>
<evidence type="ECO:0000256" key="2">
    <source>
        <dbReference type="PROSITE-ProRule" id="PRU00176"/>
    </source>
</evidence>
<dbReference type="Pfam" id="PF00076">
    <property type="entry name" value="RRM_1"/>
    <property type="match status" value="2"/>
</dbReference>
<dbReference type="PROSITE" id="PS50102">
    <property type="entry name" value="RRM"/>
    <property type="match status" value="2"/>
</dbReference>
<accession>A0AAV8TRV8</accession>
<name>A0AAV8TRV8_9ROSI</name>